<dbReference type="EMBL" id="VSSQ01019170">
    <property type="protein sequence ID" value="MPM63012.1"/>
    <property type="molecule type" value="Genomic_DNA"/>
</dbReference>
<dbReference type="AlphaFoldDB" id="A0A645BCF2"/>
<evidence type="ECO:0000259" key="1">
    <source>
        <dbReference type="Pfam" id="PF14905"/>
    </source>
</evidence>
<name>A0A645BCF2_9ZZZZ</name>
<proteinExistence type="predicted"/>
<dbReference type="SUPFAM" id="SSF56935">
    <property type="entry name" value="Porins"/>
    <property type="match status" value="1"/>
</dbReference>
<evidence type="ECO:0000313" key="2">
    <source>
        <dbReference type="EMBL" id="MPM63012.1"/>
    </source>
</evidence>
<protein>
    <recommendedName>
        <fullName evidence="1">Outer membrane protein beta-barrel domain-containing protein</fullName>
    </recommendedName>
</protein>
<reference evidence="2" key="1">
    <citation type="submission" date="2019-08" db="EMBL/GenBank/DDBJ databases">
        <authorList>
            <person name="Kucharzyk K."/>
            <person name="Murdoch R.W."/>
            <person name="Higgins S."/>
            <person name="Loffler F."/>
        </authorList>
    </citation>
    <scope>NUCLEOTIDE SEQUENCE</scope>
</reference>
<feature type="domain" description="Outer membrane protein beta-barrel" evidence="1">
    <location>
        <begin position="5"/>
        <end position="182"/>
    </location>
</feature>
<comment type="caution">
    <text evidence="2">The sequence shown here is derived from an EMBL/GenBank/DDBJ whole genome shotgun (WGS) entry which is preliminary data.</text>
</comment>
<dbReference type="Pfam" id="PF14905">
    <property type="entry name" value="OMP_b-brl_3"/>
    <property type="match status" value="1"/>
</dbReference>
<accession>A0A645BCF2</accession>
<gene>
    <name evidence="2" type="ORF">SDC9_109890</name>
</gene>
<dbReference type="InterPro" id="IPR041700">
    <property type="entry name" value="OMP_b-brl_3"/>
</dbReference>
<organism evidence="2">
    <name type="scientific">bioreactor metagenome</name>
    <dbReference type="NCBI Taxonomy" id="1076179"/>
    <lineage>
        <taxon>unclassified sequences</taxon>
        <taxon>metagenomes</taxon>
        <taxon>ecological metagenomes</taxon>
    </lineage>
</organism>
<sequence>MYKILYLSTGYIYHKNPIISAISSDPNDPKVIIMTSSNHNNSHRFYAMANLQPDFGIYRPVLSAQYTKNYIKLMDIDGQRVKIEPAINLNFNNSFALPSNMLFSVRYNYFSGGMASDGVIDRPKNIFDVSLQKNFVKNNLQVELSANDIFNKNIDRQEFRAGRFHYTSYSDFDRRSVTLRIAWFFNTLKKEFMPDMNSAAEGELGRLNR</sequence>